<evidence type="ECO:0000256" key="5">
    <source>
        <dbReference type="RuleBase" id="RU361235"/>
    </source>
</evidence>
<dbReference type="AlphaFoldDB" id="A0A1B6ECI2"/>
<dbReference type="PROSITE" id="PS00941">
    <property type="entry name" value="CARBOXYLESTERASE_B_2"/>
    <property type="match status" value="1"/>
</dbReference>
<evidence type="ECO:0000256" key="2">
    <source>
        <dbReference type="ARBA" id="ARBA00022487"/>
    </source>
</evidence>
<evidence type="ECO:0000259" key="6">
    <source>
        <dbReference type="Pfam" id="PF00135"/>
    </source>
</evidence>
<dbReference type="Gene3D" id="3.40.50.1820">
    <property type="entry name" value="alpha/beta hydrolase"/>
    <property type="match status" value="1"/>
</dbReference>
<dbReference type="Pfam" id="PF00135">
    <property type="entry name" value="COesterase"/>
    <property type="match status" value="1"/>
</dbReference>
<proteinExistence type="inferred from homology"/>
<organism evidence="7">
    <name type="scientific">Clastoptera arizonana</name>
    <name type="common">Arizona spittle bug</name>
    <dbReference type="NCBI Taxonomy" id="38151"/>
    <lineage>
        <taxon>Eukaryota</taxon>
        <taxon>Metazoa</taxon>
        <taxon>Ecdysozoa</taxon>
        <taxon>Arthropoda</taxon>
        <taxon>Hexapoda</taxon>
        <taxon>Insecta</taxon>
        <taxon>Pterygota</taxon>
        <taxon>Neoptera</taxon>
        <taxon>Paraneoptera</taxon>
        <taxon>Hemiptera</taxon>
        <taxon>Auchenorrhyncha</taxon>
        <taxon>Cercopoidea</taxon>
        <taxon>Clastopteridae</taxon>
        <taxon>Clastoptera</taxon>
    </lineage>
</organism>
<dbReference type="InterPro" id="IPR029058">
    <property type="entry name" value="AB_hydrolase_fold"/>
</dbReference>
<dbReference type="EC" id="3.1.1.-" evidence="5"/>
<evidence type="ECO:0000256" key="1">
    <source>
        <dbReference type="ARBA" id="ARBA00005964"/>
    </source>
</evidence>
<dbReference type="InterPro" id="IPR019819">
    <property type="entry name" value="Carboxylesterase_B_CS"/>
</dbReference>
<sequence>MVYYEDNKKKSEGLTSIKYYAFKGIPFAKPPIGDLRFQAPQPNEPWEGIRNALEEGHQSIQISEMGGNSSLVGSEDCLYLNVYIPELPANKRSLKPVLFNIHGGGFALGSGGIQFNNPDYLIENDIVIVSPNYRLGALGFLSLQNDEISGNAGIKDQILALKWTQKNIKYFGGDPDNVTIMGISAGSASVEYILLSELSRGLFKQAICLSGSAHNPWAINMDPITFANKLANKIGYTGELQDVQALQDFFKSCSAKDIVNNQGNVLTEKESFLRYKFTFAPCVEQEGKGIKLITKKPRDIYESGNFIQVPVIKTLTSNEGSLYYYMATNIDEELEKINENLDMLIPMNMNVSEDKKFDVSKKIMQYYFQGLPISKSNMESFIDLVSDLTFSIGIDETTNSIMKHSDDPIFIYFNSYEYSKGMMKTIISMIHPDVEIKGAPHGAEMDLIFKAYFPGLPPNDPTPGDKRKIQTLTKLLTTFVKTGNPNFEELDCPPWEPISKTNKQYLDFGSELKMVPGRSFEKRLEFWEDLYETYGYIY</sequence>
<dbReference type="InterPro" id="IPR002018">
    <property type="entry name" value="CarbesteraseB"/>
</dbReference>
<accession>A0A1B6ECI2</accession>
<evidence type="ECO:0000256" key="4">
    <source>
        <dbReference type="ARBA" id="ARBA00023180"/>
    </source>
</evidence>
<protein>
    <recommendedName>
        <fullName evidence="5">Carboxylic ester hydrolase</fullName>
        <ecNumber evidence="5">3.1.1.-</ecNumber>
    </recommendedName>
</protein>
<evidence type="ECO:0000256" key="3">
    <source>
        <dbReference type="ARBA" id="ARBA00022801"/>
    </source>
</evidence>
<dbReference type="PANTHER" id="PTHR43142">
    <property type="entry name" value="CARBOXYLIC ESTER HYDROLASE"/>
    <property type="match status" value="1"/>
</dbReference>
<feature type="domain" description="Carboxylesterase type B" evidence="6">
    <location>
        <begin position="15"/>
        <end position="527"/>
    </location>
</feature>
<keyword evidence="2" id="KW-0719">Serine esterase</keyword>
<gene>
    <name evidence="7" type="ORF">g.36630</name>
</gene>
<dbReference type="EMBL" id="GEDC01001653">
    <property type="protein sequence ID" value="JAS35645.1"/>
    <property type="molecule type" value="Transcribed_RNA"/>
</dbReference>
<dbReference type="PANTHER" id="PTHR43142:SF1">
    <property type="entry name" value="CARBOXYLIC ESTER HYDROLASE"/>
    <property type="match status" value="1"/>
</dbReference>
<comment type="similarity">
    <text evidence="1 5">Belongs to the type-B carboxylesterase/lipase family.</text>
</comment>
<keyword evidence="4" id="KW-0325">Glycoprotein</keyword>
<dbReference type="SUPFAM" id="SSF53474">
    <property type="entry name" value="alpha/beta-Hydrolases"/>
    <property type="match status" value="1"/>
</dbReference>
<dbReference type="PROSITE" id="PS00122">
    <property type="entry name" value="CARBOXYLESTERASE_B_1"/>
    <property type="match status" value="1"/>
</dbReference>
<reference evidence="7" key="1">
    <citation type="submission" date="2015-12" db="EMBL/GenBank/DDBJ databases">
        <title>De novo transcriptome assembly of four potential Pierce s Disease insect vectors from Arizona vineyards.</title>
        <authorList>
            <person name="Tassone E.E."/>
        </authorList>
    </citation>
    <scope>NUCLEOTIDE SEQUENCE</scope>
</reference>
<name>A0A1B6ECI2_9HEMI</name>
<evidence type="ECO:0000313" key="7">
    <source>
        <dbReference type="EMBL" id="JAS35645.1"/>
    </source>
</evidence>
<dbReference type="GO" id="GO:0052689">
    <property type="term" value="F:carboxylic ester hydrolase activity"/>
    <property type="evidence" value="ECO:0007669"/>
    <property type="project" value="UniProtKB-KW"/>
</dbReference>
<keyword evidence="3 5" id="KW-0378">Hydrolase</keyword>
<dbReference type="InterPro" id="IPR019826">
    <property type="entry name" value="Carboxylesterase_B_AS"/>
</dbReference>